<reference evidence="1" key="1">
    <citation type="journal article" date="2021" name="J Fungi (Basel)">
        <title>Virulence traits and population genomics of the black yeast Aureobasidium melanogenum.</title>
        <authorList>
            <person name="Cernosa A."/>
            <person name="Sun X."/>
            <person name="Gostincar C."/>
            <person name="Fang C."/>
            <person name="Gunde-Cimerman N."/>
            <person name="Song Z."/>
        </authorList>
    </citation>
    <scope>NUCLEOTIDE SEQUENCE</scope>
    <source>
        <strain evidence="1">EXF-9298</strain>
    </source>
</reference>
<dbReference type="Proteomes" id="UP000729357">
    <property type="component" value="Unassembled WGS sequence"/>
</dbReference>
<gene>
    <name evidence="1" type="ORF">KCU98_g22192</name>
</gene>
<evidence type="ECO:0000313" key="2">
    <source>
        <dbReference type="Proteomes" id="UP000729357"/>
    </source>
</evidence>
<dbReference type="EMBL" id="JAHFXS010008357">
    <property type="protein sequence ID" value="KAG9921187.1"/>
    <property type="molecule type" value="Genomic_DNA"/>
</dbReference>
<dbReference type="Gene3D" id="3.40.50.150">
    <property type="entry name" value="Vaccinia Virus protein VP39"/>
    <property type="match status" value="1"/>
</dbReference>
<feature type="non-terminal residue" evidence="1">
    <location>
        <position position="233"/>
    </location>
</feature>
<dbReference type="InterPro" id="IPR029063">
    <property type="entry name" value="SAM-dependent_MTases_sf"/>
</dbReference>
<name>A0A9P8EZ02_AURME</name>
<reference evidence="1" key="2">
    <citation type="submission" date="2021-08" db="EMBL/GenBank/DDBJ databases">
        <authorList>
            <person name="Gostincar C."/>
            <person name="Sun X."/>
            <person name="Song Z."/>
            <person name="Gunde-Cimerman N."/>
        </authorList>
    </citation>
    <scope>NUCLEOTIDE SEQUENCE</scope>
    <source>
        <strain evidence="1">EXF-9298</strain>
    </source>
</reference>
<sequence>MVNSTQTSGPLQALSGYVASYGWGPLLSVSRSTVLSLLSRIQIGHLGVTDVDGRASTYGHKQVVNGSSEKSVYSLPNVVLTVHKDVFWVRMLLFADMGFAESYMLGEVSCSDLTEFFRLFILNRAHLSNGSTLTSNLSGKLSYLLRKTNTLTTARLNIAAHYDISNDMFAAFLSPDMTYSCPIWLPKSDPQSSEETLEQAQMRKLRRFITNAKIKQDDHVLEIGTGWGSFAIL</sequence>
<dbReference type="Pfam" id="PF02353">
    <property type="entry name" value="CMAS"/>
    <property type="match status" value="1"/>
</dbReference>
<evidence type="ECO:0000313" key="1">
    <source>
        <dbReference type="EMBL" id="KAG9921187.1"/>
    </source>
</evidence>
<proteinExistence type="predicted"/>
<dbReference type="AlphaFoldDB" id="A0A9P8EZ02"/>
<dbReference type="InterPro" id="IPR050723">
    <property type="entry name" value="CFA/CMAS"/>
</dbReference>
<accession>A0A9P8EZ02</accession>
<keyword evidence="2" id="KW-1185">Reference proteome</keyword>
<dbReference type="PANTHER" id="PTHR43667">
    <property type="entry name" value="CYCLOPROPANE-FATTY-ACYL-PHOSPHOLIPID SYNTHASE"/>
    <property type="match status" value="1"/>
</dbReference>
<dbReference type="PANTHER" id="PTHR43667:SF2">
    <property type="entry name" value="FATTY ACID C-METHYL TRANSFERASE"/>
    <property type="match status" value="1"/>
</dbReference>
<organism evidence="1 2">
    <name type="scientific">Aureobasidium melanogenum</name>
    <name type="common">Aureobasidium pullulans var. melanogenum</name>
    <dbReference type="NCBI Taxonomy" id="46634"/>
    <lineage>
        <taxon>Eukaryota</taxon>
        <taxon>Fungi</taxon>
        <taxon>Dikarya</taxon>
        <taxon>Ascomycota</taxon>
        <taxon>Pezizomycotina</taxon>
        <taxon>Dothideomycetes</taxon>
        <taxon>Dothideomycetidae</taxon>
        <taxon>Dothideales</taxon>
        <taxon>Saccotheciaceae</taxon>
        <taxon>Aureobasidium</taxon>
    </lineage>
</organism>
<comment type="caution">
    <text evidence="1">The sequence shown here is derived from an EMBL/GenBank/DDBJ whole genome shotgun (WGS) entry which is preliminary data.</text>
</comment>
<protein>
    <submittedName>
        <fullName evidence="1">Cyclopropane-fatty-acyl-phospholipid synthase</fullName>
    </submittedName>
</protein>
<dbReference type="SUPFAM" id="SSF53335">
    <property type="entry name" value="S-adenosyl-L-methionine-dependent methyltransferases"/>
    <property type="match status" value="1"/>
</dbReference>